<dbReference type="AlphaFoldDB" id="A0A1J6HWM7"/>
<proteinExistence type="predicted"/>
<organism evidence="2 3">
    <name type="scientific">Nicotiana attenuata</name>
    <name type="common">Coyote tobacco</name>
    <dbReference type="NCBI Taxonomy" id="49451"/>
    <lineage>
        <taxon>Eukaryota</taxon>
        <taxon>Viridiplantae</taxon>
        <taxon>Streptophyta</taxon>
        <taxon>Embryophyta</taxon>
        <taxon>Tracheophyta</taxon>
        <taxon>Spermatophyta</taxon>
        <taxon>Magnoliopsida</taxon>
        <taxon>eudicotyledons</taxon>
        <taxon>Gunneridae</taxon>
        <taxon>Pentapetalae</taxon>
        <taxon>asterids</taxon>
        <taxon>lamiids</taxon>
        <taxon>Solanales</taxon>
        <taxon>Solanaceae</taxon>
        <taxon>Nicotianoideae</taxon>
        <taxon>Nicotianeae</taxon>
        <taxon>Nicotiana</taxon>
    </lineage>
</organism>
<name>A0A1J6HWM7_NICAT</name>
<reference evidence="2" key="1">
    <citation type="submission" date="2016-11" db="EMBL/GenBank/DDBJ databases">
        <title>The genome of Nicotiana attenuata.</title>
        <authorList>
            <person name="Xu S."/>
            <person name="Brockmoeller T."/>
            <person name="Gaquerel E."/>
            <person name="Navarro A."/>
            <person name="Kuhl H."/>
            <person name="Gase K."/>
            <person name="Ling Z."/>
            <person name="Zhou W."/>
            <person name="Kreitzer C."/>
            <person name="Stanke M."/>
            <person name="Tang H."/>
            <person name="Lyons E."/>
            <person name="Pandey P."/>
            <person name="Pandey S.P."/>
            <person name="Timmermann B."/>
            <person name="Baldwin I.T."/>
        </authorList>
    </citation>
    <scope>NUCLEOTIDE SEQUENCE [LARGE SCALE GENOMIC DNA]</scope>
    <source>
        <strain evidence="2">UT</strain>
    </source>
</reference>
<keyword evidence="3" id="KW-1185">Reference proteome</keyword>
<dbReference type="Proteomes" id="UP000187609">
    <property type="component" value="Unassembled WGS sequence"/>
</dbReference>
<dbReference type="Gramene" id="OIS96785">
    <property type="protein sequence ID" value="OIS96785"/>
    <property type="gene ID" value="A4A49_25427"/>
</dbReference>
<evidence type="ECO:0000313" key="3">
    <source>
        <dbReference type="Proteomes" id="UP000187609"/>
    </source>
</evidence>
<protein>
    <submittedName>
        <fullName evidence="2">Uncharacterized protein</fullName>
    </submittedName>
</protein>
<sequence>MKKRKNERREFSAPKPPRLGAWSAKGRREKQKQVPPPSLVSRGGMSAKSNRHIFSPLGSPIGGARASKS</sequence>
<accession>A0A1J6HWM7</accession>
<feature type="region of interest" description="Disordered" evidence="1">
    <location>
        <begin position="1"/>
        <end position="69"/>
    </location>
</feature>
<evidence type="ECO:0000313" key="2">
    <source>
        <dbReference type="EMBL" id="OIS96785.1"/>
    </source>
</evidence>
<dbReference type="EMBL" id="MJEQ01037193">
    <property type="protein sequence ID" value="OIS96785.1"/>
    <property type="molecule type" value="Genomic_DNA"/>
</dbReference>
<comment type="caution">
    <text evidence="2">The sequence shown here is derived from an EMBL/GenBank/DDBJ whole genome shotgun (WGS) entry which is preliminary data.</text>
</comment>
<gene>
    <name evidence="2" type="ORF">A4A49_25427</name>
</gene>
<dbReference type="SMR" id="A0A1J6HWM7"/>
<evidence type="ECO:0000256" key="1">
    <source>
        <dbReference type="SAM" id="MobiDB-lite"/>
    </source>
</evidence>